<keyword evidence="7" id="KW-0547">Nucleotide-binding</keyword>
<feature type="transmembrane region" description="Helical" evidence="12">
    <location>
        <begin position="20"/>
        <end position="42"/>
    </location>
</feature>
<keyword evidence="10" id="KW-0902">Two-component regulatory system</keyword>
<evidence type="ECO:0000256" key="10">
    <source>
        <dbReference type="ARBA" id="ARBA00023012"/>
    </source>
</evidence>
<keyword evidence="8 15" id="KW-0418">Kinase</keyword>
<evidence type="ECO:0000256" key="5">
    <source>
        <dbReference type="ARBA" id="ARBA00022553"/>
    </source>
</evidence>
<dbReference type="SMART" id="SM00387">
    <property type="entry name" value="HATPase_c"/>
    <property type="match status" value="1"/>
</dbReference>
<dbReference type="InterPro" id="IPR050640">
    <property type="entry name" value="Bact_2-comp_sensor_kinase"/>
</dbReference>
<evidence type="ECO:0000313" key="16">
    <source>
        <dbReference type="Proteomes" id="UP001240171"/>
    </source>
</evidence>
<feature type="domain" description="HAMP" evidence="14">
    <location>
        <begin position="311"/>
        <end position="362"/>
    </location>
</feature>
<dbReference type="PRINTS" id="PR00344">
    <property type="entry name" value="BCTRLSENSOR"/>
</dbReference>
<evidence type="ECO:0000313" key="15">
    <source>
        <dbReference type="EMBL" id="MDO7907599.1"/>
    </source>
</evidence>
<organism evidence="15 16">
    <name type="scientific">Paenibacillus lacisoli</name>
    <dbReference type="NCBI Taxonomy" id="3064525"/>
    <lineage>
        <taxon>Bacteria</taxon>
        <taxon>Bacillati</taxon>
        <taxon>Bacillota</taxon>
        <taxon>Bacilli</taxon>
        <taxon>Bacillales</taxon>
        <taxon>Paenibacillaceae</taxon>
        <taxon>Paenibacillus</taxon>
    </lineage>
</organism>
<comment type="catalytic activity">
    <reaction evidence="1">
        <text>ATP + protein L-histidine = ADP + protein N-phospho-L-histidine.</text>
        <dbReference type="EC" id="2.7.13.3"/>
    </reaction>
</comment>
<dbReference type="InterPro" id="IPR003660">
    <property type="entry name" value="HAMP_dom"/>
</dbReference>
<keyword evidence="11 12" id="KW-0472">Membrane</keyword>
<dbReference type="Gene3D" id="3.30.565.10">
    <property type="entry name" value="Histidine kinase-like ATPase, C-terminal domain"/>
    <property type="match status" value="1"/>
</dbReference>
<dbReference type="Proteomes" id="UP001240171">
    <property type="component" value="Unassembled WGS sequence"/>
</dbReference>
<accession>A0ABT9CG35</accession>
<keyword evidence="12" id="KW-0812">Transmembrane</keyword>
<feature type="transmembrane region" description="Helical" evidence="12">
    <location>
        <begin position="284"/>
        <end position="305"/>
    </location>
</feature>
<evidence type="ECO:0000256" key="2">
    <source>
        <dbReference type="ARBA" id="ARBA00004651"/>
    </source>
</evidence>
<evidence type="ECO:0000256" key="7">
    <source>
        <dbReference type="ARBA" id="ARBA00022741"/>
    </source>
</evidence>
<evidence type="ECO:0000256" key="1">
    <source>
        <dbReference type="ARBA" id="ARBA00000085"/>
    </source>
</evidence>
<dbReference type="PANTHER" id="PTHR34220:SF7">
    <property type="entry name" value="SENSOR HISTIDINE KINASE YPDA"/>
    <property type="match status" value="1"/>
</dbReference>
<protein>
    <recommendedName>
        <fullName evidence="3">histidine kinase</fullName>
        <ecNumber evidence="3">2.7.13.3</ecNumber>
    </recommendedName>
</protein>
<name>A0ABT9CG35_9BACL</name>
<dbReference type="EC" id="2.7.13.3" evidence="3"/>
<sequence length="583" mass="66044">MNLMPPHRPLPAKSLKRSLVIYLMIGSLLPLAIIVVITYYTIYSILENKIQDGISASLKQEAAALENTINNLDFASKQFALDGQIVGEVSAFLEEGQVSRKLSIMSDINNKITLVNFTNPYLGITAYIIPEAADPVLFTNFNIGTDFSMEGLPTLMSYNGASYYGPHRTKYRQSENMVFSSLRAVQTSGQQHVYIYLESNYNLFRKILNPQSYGMAVSHLLANEAGQVTFVENPDTPADVANMQWEDASRMYADYKGYMLFRYQSVQGWQLMATVRKADFNSEIYTWFVRSACLALATLLFAILLGRSIWRQVYRPLRQVNHQIVQMAENREAPVSYTNVQEFDSLLGSFEDMKDRINELFAAAEQNEKHRSQLEIEKLLSQINPHFLHNTLNTVQWLARMNGQKEIDRLVTLLVKVLHYNLGKQSIIVTVGEEIEALRNYMELQRIRYDHEFEFDVEFSDDVLDAAIPRFLLQPLVENAIYHGSSESTGRVGITISSSPDHKDIIVLEVRDNGAGIEPQAAARLLEDDPLSERRGLGIGLSYVNRLLLRFYGNAAKLDIESSPGAGTRVVIQIPRKTKEELL</sequence>
<dbReference type="InterPro" id="IPR010559">
    <property type="entry name" value="Sig_transdc_His_kin_internal"/>
</dbReference>
<keyword evidence="9" id="KW-0067">ATP-binding</keyword>
<feature type="domain" description="Histidine kinase" evidence="13">
    <location>
        <begin position="472"/>
        <end position="578"/>
    </location>
</feature>
<dbReference type="Pfam" id="PF02518">
    <property type="entry name" value="HATPase_c"/>
    <property type="match status" value="1"/>
</dbReference>
<evidence type="ECO:0000259" key="13">
    <source>
        <dbReference type="PROSITE" id="PS50109"/>
    </source>
</evidence>
<evidence type="ECO:0000256" key="9">
    <source>
        <dbReference type="ARBA" id="ARBA00022840"/>
    </source>
</evidence>
<dbReference type="InterPro" id="IPR005467">
    <property type="entry name" value="His_kinase_dom"/>
</dbReference>
<gene>
    <name evidence="15" type="ORF">Q5741_14410</name>
</gene>
<dbReference type="EMBL" id="JAUQTB010000008">
    <property type="protein sequence ID" value="MDO7907599.1"/>
    <property type="molecule type" value="Genomic_DNA"/>
</dbReference>
<dbReference type="InterPro" id="IPR036890">
    <property type="entry name" value="HATPase_C_sf"/>
</dbReference>
<comment type="caution">
    <text evidence="15">The sequence shown here is derived from an EMBL/GenBank/DDBJ whole genome shotgun (WGS) entry which is preliminary data.</text>
</comment>
<dbReference type="PROSITE" id="PS50885">
    <property type="entry name" value="HAMP"/>
    <property type="match status" value="1"/>
</dbReference>
<evidence type="ECO:0000256" key="8">
    <source>
        <dbReference type="ARBA" id="ARBA00022777"/>
    </source>
</evidence>
<evidence type="ECO:0000256" key="11">
    <source>
        <dbReference type="ARBA" id="ARBA00023136"/>
    </source>
</evidence>
<dbReference type="GO" id="GO:0016301">
    <property type="term" value="F:kinase activity"/>
    <property type="evidence" value="ECO:0007669"/>
    <property type="project" value="UniProtKB-KW"/>
</dbReference>
<dbReference type="InterPro" id="IPR003594">
    <property type="entry name" value="HATPase_dom"/>
</dbReference>
<keyword evidence="16" id="KW-1185">Reference proteome</keyword>
<proteinExistence type="predicted"/>
<reference evidence="15 16" key="1">
    <citation type="submission" date="2023-07" db="EMBL/GenBank/DDBJ databases">
        <title>Paenibacillus sp. JX-17 nov. isolated from soil.</title>
        <authorList>
            <person name="Wan Y."/>
            <person name="Liu B."/>
        </authorList>
    </citation>
    <scope>NUCLEOTIDE SEQUENCE [LARGE SCALE GENOMIC DNA]</scope>
    <source>
        <strain evidence="15 16">JX-17</strain>
    </source>
</reference>
<dbReference type="Gene3D" id="6.10.340.10">
    <property type="match status" value="1"/>
</dbReference>
<keyword evidence="12" id="KW-1133">Transmembrane helix</keyword>
<comment type="subcellular location">
    <subcellularLocation>
        <location evidence="2">Cell membrane</location>
        <topology evidence="2">Multi-pass membrane protein</topology>
    </subcellularLocation>
</comment>
<evidence type="ECO:0000256" key="6">
    <source>
        <dbReference type="ARBA" id="ARBA00022679"/>
    </source>
</evidence>
<dbReference type="SUPFAM" id="SSF55874">
    <property type="entry name" value="ATPase domain of HSP90 chaperone/DNA topoisomerase II/histidine kinase"/>
    <property type="match status" value="1"/>
</dbReference>
<dbReference type="PROSITE" id="PS50109">
    <property type="entry name" value="HIS_KIN"/>
    <property type="match status" value="1"/>
</dbReference>
<evidence type="ECO:0000256" key="12">
    <source>
        <dbReference type="SAM" id="Phobius"/>
    </source>
</evidence>
<keyword evidence="5" id="KW-0597">Phosphoprotein</keyword>
<evidence type="ECO:0000256" key="3">
    <source>
        <dbReference type="ARBA" id="ARBA00012438"/>
    </source>
</evidence>
<evidence type="ECO:0000259" key="14">
    <source>
        <dbReference type="PROSITE" id="PS50885"/>
    </source>
</evidence>
<dbReference type="InterPro" id="IPR004358">
    <property type="entry name" value="Sig_transdc_His_kin-like_C"/>
</dbReference>
<evidence type="ECO:0000256" key="4">
    <source>
        <dbReference type="ARBA" id="ARBA00022475"/>
    </source>
</evidence>
<keyword evidence="6" id="KW-0808">Transferase</keyword>
<dbReference type="Pfam" id="PF06580">
    <property type="entry name" value="His_kinase"/>
    <property type="match status" value="1"/>
</dbReference>
<dbReference type="PANTHER" id="PTHR34220">
    <property type="entry name" value="SENSOR HISTIDINE KINASE YPDA"/>
    <property type="match status" value="1"/>
</dbReference>
<keyword evidence="4" id="KW-1003">Cell membrane</keyword>